<dbReference type="Gramene" id="Pp3c18_11690V3.1">
    <property type="protein sequence ID" value="PAC:32982870.CDS.1"/>
    <property type="gene ID" value="Pp3c18_11690"/>
</dbReference>
<evidence type="ECO:0000313" key="2">
    <source>
        <dbReference type="EnsemblPlants" id="PAC:32982870.CDS.1"/>
    </source>
</evidence>
<reference evidence="1 3" key="1">
    <citation type="journal article" date="2008" name="Science">
        <title>The Physcomitrella genome reveals evolutionary insights into the conquest of land by plants.</title>
        <authorList>
            <person name="Rensing S."/>
            <person name="Lang D."/>
            <person name="Zimmer A."/>
            <person name="Terry A."/>
            <person name="Salamov A."/>
            <person name="Shapiro H."/>
            <person name="Nishiyama T."/>
            <person name="Perroud P.-F."/>
            <person name="Lindquist E."/>
            <person name="Kamisugi Y."/>
            <person name="Tanahashi T."/>
            <person name="Sakakibara K."/>
            <person name="Fujita T."/>
            <person name="Oishi K."/>
            <person name="Shin-I T."/>
            <person name="Kuroki Y."/>
            <person name="Toyoda A."/>
            <person name="Suzuki Y."/>
            <person name="Hashimoto A."/>
            <person name="Yamaguchi K."/>
            <person name="Sugano A."/>
            <person name="Kohara Y."/>
            <person name="Fujiyama A."/>
            <person name="Anterola A."/>
            <person name="Aoki S."/>
            <person name="Ashton N."/>
            <person name="Barbazuk W.B."/>
            <person name="Barker E."/>
            <person name="Bennetzen J."/>
            <person name="Bezanilla M."/>
            <person name="Blankenship R."/>
            <person name="Cho S.H."/>
            <person name="Dutcher S."/>
            <person name="Estelle M."/>
            <person name="Fawcett J.A."/>
            <person name="Gundlach H."/>
            <person name="Hanada K."/>
            <person name="Heyl A."/>
            <person name="Hicks K.A."/>
            <person name="Hugh J."/>
            <person name="Lohr M."/>
            <person name="Mayer K."/>
            <person name="Melkozernov A."/>
            <person name="Murata T."/>
            <person name="Nelson D."/>
            <person name="Pils B."/>
            <person name="Prigge M."/>
            <person name="Reiss B."/>
            <person name="Renner T."/>
            <person name="Rombauts S."/>
            <person name="Rushton P."/>
            <person name="Sanderfoot A."/>
            <person name="Schween G."/>
            <person name="Shiu S.-H."/>
            <person name="Stueber K."/>
            <person name="Theodoulou F.L."/>
            <person name="Tu H."/>
            <person name="Van de Peer Y."/>
            <person name="Verrier P.J."/>
            <person name="Waters E."/>
            <person name="Wood A."/>
            <person name="Yang L."/>
            <person name="Cove D."/>
            <person name="Cuming A."/>
            <person name="Hasebe M."/>
            <person name="Lucas S."/>
            <person name="Mishler D.B."/>
            <person name="Reski R."/>
            <person name="Grigoriev I."/>
            <person name="Quatrano R.S."/>
            <person name="Boore J.L."/>
        </authorList>
    </citation>
    <scope>NUCLEOTIDE SEQUENCE [LARGE SCALE GENOMIC DNA]</scope>
    <source>
        <strain evidence="2 3">cv. Gransden 2004</strain>
    </source>
</reference>
<dbReference type="EMBL" id="ABEU02000018">
    <property type="protein sequence ID" value="PNR35110.1"/>
    <property type="molecule type" value="Genomic_DNA"/>
</dbReference>
<reference evidence="2" key="3">
    <citation type="submission" date="2020-12" db="UniProtKB">
        <authorList>
            <consortium name="EnsemblPlants"/>
        </authorList>
    </citation>
    <scope>IDENTIFICATION</scope>
</reference>
<dbReference type="AlphaFoldDB" id="A0A2K1J0Q3"/>
<reference evidence="1 3" key="2">
    <citation type="journal article" date="2018" name="Plant J.">
        <title>The Physcomitrella patens chromosome-scale assembly reveals moss genome structure and evolution.</title>
        <authorList>
            <person name="Lang D."/>
            <person name="Ullrich K.K."/>
            <person name="Murat F."/>
            <person name="Fuchs J."/>
            <person name="Jenkins J."/>
            <person name="Haas F.B."/>
            <person name="Piednoel M."/>
            <person name="Gundlach H."/>
            <person name="Van Bel M."/>
            <person name="Meyberg R."/>
            <person name="Vives C."/>
            <person name="Morata J."/>
            <person name="Symeonidi A."/>
            <person name="Hiss M."/>
            <person name="Muchero W."/>
            <person name="Kamisugi Y."/>
            <person name="Saleh O."/>
            <person name="Blanc G."/>
            <person name="Decker E.L."/>
            <person name="van Gessel N."/>
            <person name="Grimwood J."/>
            <person name="Hayes R.D."/>
            <person name="Graham S.W."/>
            <person name="Gunter L.E."/>
            <person name="McDaniel S.F."/>
            <person name="Hoernstein S.N.W."/>
            <person name="Larsson A."/>
            <person name="Li F.W."/>
            <person name="Perroud P.F."/>
            <person name="Phillips J."/>
            <person name="Ranjan P."/>
            <person name="Rokshar D.S."/>
            <person name="Rothfels C.J."/>
            <person name="Schneider L."/>
            <person name="Shu S."/>
            <person name="Stevenson D.W."/>
            <person name="Thummler F."/>
            <person name="Tillich M."/>
            <person name="Villarreal Aguilar J.C."/>
            <person name="Widiez T."/>
            <person name="Wong G.K."/>
            <person name="Wymore A."/>
            <person name="Zhang Y."/>
            <person name="Zimmer A.D."/>
            <person name="Quatrano R.S."/>
            <person name="Mayer K.F.X."/>
            <person name="Goodstein D."/>
            <person name="Casacuberta J.M."/>
            <person name="Vandepoele K."/>
            <person name="Reski R."/>
            <person name="Cuming A.C."/>
            <person name="Tuskan G.A."/>
            <person name="Maumus F."/>
            <person name="Salse J."/>
            <person name="Schmutz J."/>
            <person name="Rensing S.A."/>
        </authorList>
    </citation>
    <scope>NUCLEOTIDE SEQUENCE [LARGE SCALE GENOMIC DNA]</scope>
    <source>
        <strain evidence="2 3">cv. Gransden 2004</strain>
    </source>
</reference>
<proteinExistence type="predicted"/>
<dbReference type="EnsemblPlants" id="Pp3c18_11690V3.2">
    <property type="protein sequence ID" value="PAC:32982871.CDS.1"/>
    <property type="gene ID" value="Pp3c18_11690"/>
</dbReference>
<dbReference type="Gramene" id="Pp3c18_11690V3.2">
    <property type="protein sequence ID" value="PAC:32982871.CDS.1"/>
    <property type="gene ID" value="Pp3c18_11690"/>
</dbReference>
<dbReference type="InParanoid" id="A0A2K1J0Q3"/>
<protein>
    <submittedName>
        <fullName evidence="1 2">Uncharacterized protein</fullName>
    </submittedName>
</protein>
<dbReference type="EnsemblPlants" id="Pp3c18_11690V3.1">
    <property type="protein sequence ID" value="PAC:32982870.CDS.1"/>
    <property type="gene ID" value="Pp3c18_11690"/>
</dbReference>
<keyword evidence="3" id="KW-1185">Reference proteome</keyword>
<name>A0A2K1J0Q3_PHYPA</name>
<evidence type="ECO:0000313" key="3">
    <source>
        <dbReference type="Proteomes" id="UP000006727"/>
    </source>
</evidence>
<dbReference type="Proteomes" id="UP000006727">
    <property type="component" value="Chromosome 18"/>
</dbReference>
<gene>
    <name evidence="1" type="ORF">PHYPA_023009</name>
</gene>
<organism evidence="1">
    <name type="scientific">Physcomitrium patens</name>
    <name type="common">Spreading-leaved earth moss</name>
    <name type="synonym">Physcomitrella patens</name>
    <dbReference type="NCBI Taxonomy" id="3218"/>
    <lineage>
        <taxon>Eukaryota</taxon>
        <taxon>Viridiplantae</taxon>
        <taxon>Streptophyta</taxon>
        <taxon>Embryophyta</taxon>
        <taxon>Bryophyta</taxon>
        <taxon>Bryophytina</taxon>
        <taxon>Bryopsida</taxon>
        <taxon>Funariidae</taxon>
        <taxon>Funariales</taxon>
        <taxon>Funariaceae</taxon>
        <taxon>Physcomitrium</taxon>
    </lineage>
</organism>
<sequence length="52" mass="5557">MQGHNRAIHVIESDAPALQSFDQALCTHLIVGVNGEGRGEYVLNSTVSRHGA</sequence>
<accession>A0A2K1J0Q3</accession>
<evidence type="ECO:0000313" key="1">
    <source>
        <dbReference type="EMBL" id="PNR35110.1"/>
    </source>
</evidence>